<evidence type="ECO:0000256" key="7">
    <source>
        <dbReference type="ARBA" id="ARBA00022691"/>
    </source>
</evidence>
<evidence type="ECO:0000256" key="15">
    <source>
        <dbReference type="PIRNR" id="PIRNR003726"/>
    </source>
</evidence>
<dbReference type="EMBL" id="AF022176">
    <property type="protein sequence ID" value="AAC33825.1"/>
    <property type="molecule type" value="Genomic_DNA"/>
</dbReference>
<name>O89458_HAEPV</name>
<comment type="subunit">
    <text evidence="13 15">Interacts with poly(A) polymerase catalytic subunit OPG063. Interacts with OPG109 and OPG123; these interactions might help linking transcription to capping and polyadenylation.</text>
</comment>
<evidence type="ECO:0000256" key="5">
    <source>
        <dbReference type="ARBA" id="ARBA00022664"/>
    </source>
</evidence>
<dbReference type="GO" id="GO:0016779">
    <property type="term" value="F:nucleotidyltransferase activity"/>
    <property type="evidence" value="ECO:0007669"/>
    <property type="project" value="UniProtKB-KW"/>
</dbReference>
<dbReference type="GO" id="GO:0031440">
    <property type="term" value="P:regulation of mRNA 3'-end processing"/>
    <property type="evidence" value="ECO:0007669"/>
    <property type="project" value="UniProtKB-UniRule"/>
</dbReference>
<dbReference type="InterPro" id="IPR030375">
    <property type="entry name" value="Poxvir_cap_MeTfrase"/>
</dbReference>
<keyword evidence="4 15" id="KW-0489">Methyltransferase</keyword>
<dbReference type="Pfam" id="PF01358">
    <property type="entry name" value="PARP_regulatory"/>
    <property type="match status" value="1"/>
</dbReference>
<keyword evidence="18" id="KW-0548">Nucleotidyltransferase</keyword>
<evidence type="ECO:0000256" key="3">
    <source>
        <dbReference type="ARBA" id="ARBA00015701"/>
    </source>
</evidence>
<dbReference type="InterPro" id="IPR025804">
    <property type="entry name" value="Pox/kineto_cap_MeTfrase"/>
</dbReference>
<feature type="binding site" evidence="17">
    <location>
        <position position="19"/>
    </location>
    <ligand>
        <name>mRNA</name>
        <dbReference type="ChEBI" id="CHEBI:33699"/>
    </ligand>
</feature>
<evidence type="ECO:0000256" key="6">
    <source>
        <dbReference type="ARBA" id="ARBA00022679"/>
    </source>
</evidence>
<feature type="binding site" evidence="17">
    <location>
        <begin position="175"/>
        <end position="178"/>
    </location>
    <ligand>
        <name>mRNA</name>
        <dbReference type="ChEBI" id="CHEBI:33699"/>
    </ligand>
</feature>
<evidence type="ECO:0000256" key="13">
    <source>
        <dbReference type="ARBA" id="ARBA00046511"/>
    </source>
</evidence>
<keyword evidence="9" id="KW-0946">Virion</keyword>
<evidence type="ECO:0000256" key="12">
    <source>
        <dbReference type="ARBA" id="ARBA00034661"/>
    </source>
</evidence>
<evidence type="ECO:0000256" key="14">
    <source>
        <dbReference type="ARBA" id="ARBA00049042"/>
    </source>
</evidence>
<evidence type="ECO:0000256" key="16">
    <source>
        <dbReference type="PIRSR" id="PIRSR003726-1"/>
    </source>
</evidence>
<keyword evidence="6 15" id="KW-0808">Transferase</keyword>
<evidence type="ECO:0000256" key="1">
    <source>
        <dbReference type="ARBA" id="ARBA00004328"/>
    </source>
</evidence>
<evidence type="ECO:0000256" key="2">
    <source>
        <dbReference type="ARBA" id="ARBA00011923"/>
    </source>
</evidence>
<proteinExistence type="predicted"/>
<sequence length="293" mass="35196">MSFNPIIYYISDIKNERPYKKNTKPYIFNFRKPGQIKLLINEIRFLTEDVEIYKNYNNKIINILYIGSGKGYHIPLLMEIYSKYNIIWHLYDPNGHCDKLNEISNKNNNVNIYNQIFDKKDVELYEDVQNLLFISDIRTIDDDKIEPNTKNLIHDYDIQNYVLKQLKPIALIKQRDPFPNDWDESYEMYIPDGKEYVQCFQKHDSAEYRIFVCGATTFTKVNLDVLKTRNIDKKLAWYNTKYRFDNFNDYRIAYRVLNKYLKTENLPFLKYTDINKNNIKSVIKSISKTINDN</sequence>
<evidence type="ECO:0000256" key="17">
    <source>
        <dbReference type="PIRSR" id="PIRSR003726-3"/>
    </source>
</evidence>
<keyword evidence="7 15" id="KW-0949">S-adenosyl-L-methionine</keyword>
<reference evidence="18" key="1">
    <citation type="journal article" date="1999" name="Virus Genes">
        <title>Virions of Heliothis armigera entomopoxvirus contain a homologue of the vaccinia VP8 major core protein.</title>
        <authorList>
            <person name="Crnov R."/>
            <person name="Dall D.J."/>
        </authorList>
    </citation>
    <scope>NUCLEOTIDE SEQUENCE</scope>
</reference>
<evidence type="ECO:0000256" key="8">
    <source>
        <dbReference type="ARBA" id="ARBA00022768"/>
    </source>
</evidence>
<comment type="catalytic activity">
    <reaction evidence="14 15">
        <text>a 5'-end (N(7)-methyl 5'-triphosphoguanosine)-ribonucleoside in mRNA + S-adenosyl-L-methionine = a 5'-end (N(7)-methyl 5'-triphosphoguanosine)-(2'-O-methyl-ribonucleoside) in mRNA + S-adenosyl-L-homocysteine + H(+)</text>
        <dbReference type="Rhea" id="RHEA:67020"/>
        <dbReference type="Rhea" id="RHEA-COMP:17167"/>
        <dbReference type="Rhea" id="RHEA-COMP:17168"/>
        <dbReference type="ChEBI" id="CHEBI:15378"/>
        <dbReference type="ChEBI" id="CHEBI:57856"/>
        <dbReference type="ChEBI" id="CHEBI:59789"/>
        <dbReference type="ChEBI" id="CHEBI:156461"/>
        <dbReference type="ChEBI" id="CHEBI:167609"/>
        <dbReference type="EC" id="2.1.1.57"/>
    </reaction>
</comment>
<evidence type="ECO:0000313" key="18">
    <source>
        <dbReference type="EMBL" id="AAC33825.1"/>
    </source>
</evidence>
<comment type="function">
    <text evidence="12 15">Displays methyltransferase, positive regulation of the poly(A) polymerase and transcription elongation activities. Involved in the modification of both mRNA ends and in intermediate and late gene positive transcription elongation. At the mRNAs 5' end, methylates the ribose 2' OH group of the first transcribed nucleotide, thereby producing a 2'-O-methylpurine cap. At the 3' end, functions as a processivity factor which stimulates the activity of the viral poly(A) polymerase OPG063 that creates mRNA's poly(A) tail. In the presence of OPG102, OPG063 does not dissociate from the RNA allowing tail elongation to around 250 adenylates.</text>
</comment>
<keyword evidence="8" id="KW-0251">Elongation factor</keyword>
<dbReference type="GO" id="GO:0044423">
    <property type="term" value="C:virion component"/>
    <property type="evidence" value="ECO:0007669"/>
    <property type="project" value="UniProtKB-KW"/>
</dbReference>
<comment type="subcellular location">
    <subcellularLocation>
        <location evidence="1">Virion</location>
    </subcellularLocation>
</comment>
<dbReference type="GO" id="GO:0004483">
    <property type="term" value="F:methyltransferase cap1 activity"/>
    <property type="evidence" value="ECO:0007669"/>
    <property type="project" value="UniProtKB-UniRule"/>
</dbReference>
<dbReference type="PROSITE" id="PS51612">
    <property type="entry name" value="SAM_MT_2O_PK"/>
    <property type="match status" value="1"/>
</dbReference>
<feature type="active site" description="For methyltransferase activity" evidence="16">
    <location>
        <position position="173"/>
    </location>
</feature>
<dbReference type="EC" id="2.1.1.57" evidence="2 15"/>
<evidence type="ECO:0000256" key="9">
    <source>
        <dbReference type="ARBA" id="ARBA00022844"/>
    </source>
</evidence>
<evidence type="ECO:0000256" key="11">
    <source>
        <dbReference type="ARBA" id="ARBA00023042"/>
    </source>
</evidence>
<keyword evidence="5 15" id="KW-0507">mRNA processing</keyword>
<dbReference type="PIRSF" id="PIRSF003726">
    <property type="entry name" value="PolA_polym_reg_poxV"/>
    <property type="match status" value="1"/>
</dbReference>
<evidence type="ECO:0000256" key="10">
    <source>
        <dbReference type="ARBA" id="ARBA00022917"/>
    </source>
</evidence>
<organism evidence="18">
    <name type="scientific">Heliothis armigera entomopoxvirus</name>
    <name type="common">HaEPV</name>
    <dbReference type="NCBI Taxonomy" id="10290"/>
    <lineage>
        <taxon>Viruses</taxon>
        <taxon>Varidnaviria</taxon>
        <taxon>Bamfordvirae</taxon>
        <taxon>Nucleocytoviricota</taxon>
        <taxon>Pokkesviricetes</taxon>
        <taxon>Chitovirales</taxon>
        <taxon>Poxviridae</taxon>
        <taxon>Entomopoxvirinae</taxon>
        <taxon>Betaentomopoxvirus</taxon>
    </lineage>
</organism>
<keyword evidence="11 15" id="KW-0506">mRNA capping</keyword>
<accession>O89458</accession>
<organismHost>
    <name type="scientific">Lepidoptera</name>
    <name type="common">moths &amp; butterflies</name>
    <dbReference type="NCBI Taxonomy" id="7088"/>
</organismHost>
<dbReference type="GO" id="GO:0006370">
    <property type="term" value="P:7-methylguanosine mRNA capping"/>
    <property type="evidence" value="ECO:0007669"/>
    <property type="project" value="UniProtKB-UniRule"/>
</dbReference>
<dbReference type="SUPFAM" id="SSF53335">
    <property type="entry name" value="S-adenosyl-L-methionine-dependent methyltransferases"/>
    <property type="match status" value="1"/>
</dbReference>
<keyword evidence="10" id="KW-0648">Protein biosynthesis</keyword>
<protein>
    <recommendedName>
        <fullName evidence="3 15">Cap-specific mRNA (nucleoside-2'-O-)-methyltransferase</fullName>
        <ecNumber evidence="2 15">2.1.1.57</ecNumber>
    </recommendedName>
</protein>
<dbReference type="CDD" id="cd20756">
    <property type="entry name" value="capping_2-OMTase_Poxviridae"/>
    <property type="match status" value="1"/>
</dbReference>
<dbReference type="InterPro" id="IPR000176">
    <property type="entry name" value="mRNA_MeTrfase-like"/>
</dbReference>
<dbReference type="Gene3D" id="3.40.50.150">
    <property type="entry name" value="Vaccinia Virus protein VP39"/>
    <property type="match status" value="1"/>
</dbReference>
<dbReference type="InterPro" id="IPR029063">
    <property type="entry name" value="SAM-dependent_MTases_sf"/>
</dbReference>
<feature type="binding site" evidence="17">
    <location>
        <begin position="205"/>
        <end position="207"/>
    </location>
    <ligand>
        <name>mRNA</name>
        <dbReference type="ChEBI" id="CHEBI:33699"/>
    </ligand>
</feature>
<dbReference type="GO" id="GO:0032259">
    <property type="term" value="P:methylation"/>
    <property type="evidence" value="ECO:0007669"/>
    <property type="project" value="UniProtKB-KW"/>
</dbReference>
<evidence type="ECO:0000256" key="4">
    <source>
        <dbReference type="ARBA" id="ARBA00022603"/>
    </source>
</evidence>